<sequence>MQLRIILCALVALSAYATPVVAANPKSVKLISKNDNEKNLIDNLEVLRLKRAAEETDVPRLEDFQRLIKVFEKFFHSERLTSARNTNVIKFIMQFLKLVENYMNSNNNDISIENSSE</sequence>
<feature type="chain" id="PRO_5019798991" evidence="1">
    <location>
        <begin position="23"/>
        <end position="117"/>
    </location>
</feature>
<evidence type="ECO:0000256" key="1">
    <source>
        <dbReference type="SAM" id="SignalP"/>
    </source>
</evidence>
<dbReference type="InParanoid" id="A0A482X427"/>
<evidence type="ECO:0000313" key="2">
    <source>
        <dbReference type="EMBL" id="RZF40432.1"/>
    </source>
</evidence>
<accession>A0A482X427</accession>
<protein>
    <submittedName>
        <fullName evidence="2">Uncharacterized protein</fullName>
    </submittedName>
</protein>
<evidence type="ECO:0000313" key="3">
    <source>
        <dbReference type="Proteomes" id="UP000291343"/>
    </source>
</evidence>
<dbReference type="AlphaFoldDB" id="A0A482X427"/>
<name>A0A482X427_LAOST</name>
<dbReference type="EMBL" id="QKKF02018245">
    <property type="protein sequence ID" value="RZF40432.1"/>
    <property type="molecule type" value="Genomic_DNA"/>
</dbReference>
<gene>
    <name evidence="2" type="ORF">LSTR_LSTR011202</name>
</gene>
<keyword evidence="3" id="KW-1185">Reference proteome</keyword>
<comment type="caution">
    <text evidence="2">The sequence shown here is derived from an EMBL/GenBank/DDBJ whole genome shotgun (WGS) entry which is preliminary data.</text>
</comment>
<organism evidence="2 3">
    <name type="scientific">Laodelphax striatellus</name>
    <name type="common">Small brown planthopper</name>
    <name type="synonym">Delphax striatella</name>
    <dbReference type="NCBI Taxonomy" id="195883"/>
    <lineage>
        <taxon>Eukaryota</taxon>
        <taxon>Metazoa</taxon>
        <taxon>Ecdysozoa</taxon>
        <taxon>Arthropoda</taxon>
        <taxon>Hexapoda</taxon>
        <taxon>Insecta</taxon>
        <taxon>Pterygota</taxon>
        <taxon>Neoptera</taxon>
        <taxon>Paraneoptera</taxon>
        <taxon>Hemiptera</taxon>
        <taxon>Auchenorrhyncha</taxon>
        <taxon>Fulgoroidea</taxon>
        <taxon>Delphacidae</taxon>
        <taxon>Criomorphinae</taxon>
        <taxon>Laodelphax</taxon>
    </lineage>
</organism>
<feature type="signal peptide" evidence="1">
    <location>
        <begin position="1"/>
        <end position="22"/>
    </location>
</feature>
<keyword evidence="1" id="KW-0732">Signal</keyword>
<dbReference type="SMR" id="A0A482X427"/>
<reference evidence="2 3" key="1">
    <citation type="journal article" date="2017" name="Gigascience">
        <title>Genome sequence of the small brown planthopper, Laodelphax striatellus.</title>
        <authorList>
            <person name="Zhu J."/>
            <person name="Jiang F."/>
            <person name="Wang X."/>
            <person name="Yang P."/>
            <person name="Bao Y."/>
            <person name="Zhao W."/>
            <person name="Wang W."/>
            <person name="Lu H."/>
            <person name="Wang Q."/>
            <person name="Cui N."/>
            <person name="Li J."/>
            <person name="Chen X."/>
            <person name="Luo L."/>
            <person name="Yu J."/>
            <person name="Kang L."/>
            <person name="Cui F."/>
        </authorList>
    </citation>
    <scope>NUCLEOTIDE SEQUENCE [LARGE SCALE GENOMIC DNA]</scope>
    <source>
        <strain evidence="2">Lst14</strain>
    </source>
</reference>
<proteinExistence type="predicted"/>
<dbReference type="Proteomes" id="UP000291343">
    <property type="component" value="Unassembled WGS sequence"/>
</dbReference>